<keyword evidence="6 8" id="KW-0186">Copper</keyword>
<evidence type="ECO:0000256" key="5">
    <source>
        <dbReference type="ARBA" id="ARBA00022982"/>
    </source>
</evidence>
<dbReference type="EMBL" id="CP000389">
    <property type="protein sequence ID" value="ABG61095.1"/>
    <property type="molecule type" value="Genomic_DNA"/>
</dbReference>
<evidence type="ECO:0000256" key="9">
    <source>
        <dbReference type="SAM" id="MobiDB-lite"/>
    </source>
</evidence>
<feature type="domain" description="Blue (type 1) copper" evidence="10">
    <location>
        <begin position="69"/>
        <end position="155"/>
    </location>
</feature>
<dbReference type="InterPro" id="IPR000923">
    <property type="entry name" value="BlueCu_1"/>
</dbReference>
<evidence type="ECO:0000256" key="8">
    <source>
        <dbReference type="PIRSR" id="PIRSR602386-1"/>
    </source>
</evidence>
<evidence type="ECO:0000256" key="4">
    <source>
        <dbReference type="ARBA" id="ARBA00022764"/>
    </source>
</evidence>
<feature type="binding site" evidence="8">
    <location>
        <position position="144"/>
    </location>
    <ligand>
        <name>Cu cation</name>
        <dbReference type="ChEBI" id="CHEBI:23378"/>
    </ligand>
</feature>
<dbReference type="Gene3D" id="2.60.40.420">
    <property type="entry name" value="Cupredoxins - blue copper proteins"/>
    <property type="match status" value="1"/>
</dbReference>
<reference evidence="11" key="1">
    <citation type="submission" date="2006-06" db="EMBL/GenBank/DDBJ databases">
        <title>Complete sequence of Plasmid 1 of Chelativorans sp. BNC1.</title>
        <authorList>
            <consortium name="US DOE Joint Genome Institute"/>
            <person name="Copeland A."/>
            <person name="Lucas S."/>
            <person name="Lapidus A."/>
            <person name="Barry K."/>
            <person name="Detter J.C."/>
            <person name="Glavina del Rio T."/>
            <person name="Hammon N."/>
            <person name="Israni S."/>
            <person name="Dalin E."/>
            <person name="Tice H."/>
            <person name="Pitluck S."/>
            <person name="Chertkov O."/>
            <person name="Brettin T."/>
            <person name="Bruce D."/>
            <person name="Han C."/>
            <person name="Tapia R."/>
            <person name="Gilna P."/>
            <person name="Schmutz J."/>
            <person name="Larimer F."/>
            <person name="Land M."/>
            <person name="Hauser L."/>
            <person name="Kyrpides N."/>
            <person name="Mikhailova N."/>
            <person name="Richardson P."/>
        </authorList>
    </citation>
    <scope>NUCLEOTIDE SEQUENCE</scope>
    <source>
        <strain evidence="11">BNC1</strain>
        <plasmid evidence="11">1</plasmid>
    </source>
</reference>
<dbReference type="CDD" id="cd04218">
    <property type="entry name" value="Pseudoazurin"/>
    <property type="match status" value="1"/>
</dbReference>
<dbReference type="PRINTS" id="PR00156">
    <property type="entry name" value="COPPERBLUE"/>
</dbReference>
<dbReference type="PRINTS" id="PR00155">
    <property type="entry name" value="AMICYANIN"/>
</dbReference>
<dbReference type="InterPro" id="IPR002386">
    <property type="entry name" value="Amicyanin/Pseudoazurin"/>
</dbReference>
<dbReference type="GO" id="GO:0005507">
    <property type="term" value="F:copper ion binding"/>
    <property type="evidence" value="ECO:0007669"/>
    <property type="project" value="UniProtKB-UniRule"/>
</dbReference>
<keyword evidence="11" id="KW-0614">Plasmid</keyword>
<evidence type="ECO:0000256" key="7">
    <source>
        <dbReference type="NCBIfam" id="TIGR02375"/>
    </source>
</evidence>
<dbReference type="KEGG" id="mes:Meso_4110"/>
<proteinExistence type="predicted"/>
<organism evidence="11">
    <name type="scientific">Chelativorans sp. (strain BNC1)</name>
    <dbReference type="NCBI Taxonomy" id="266779"/>
    <lineage>
        <taxon>Bacteria</taxon>
        <taxon>Pseudomonadati</taxon>
        <taxon>Pseudomonadota</taxon>
        <taxon>Alphaproteobacteria</taxon>
        <taxon>Hyphomicrobiales</taxon>
        <taxon>Phyllobacteriaceae</taxon>
        <taxon>Chelativorans</taxon>
    </lineage>
</organism>
<evidence type="ECO:0000313" key="11">
    <source>
        <dbReference type="EMBL" id="ABG61095.1"/>
    </source>
</evidence>
<geneLocation type="plasmid" evidence="11">
    <name>1</name>
</geneLocation>
<dbReference type="InterPro" id="IPR012745">
    <property type="entry name" value="Pseudoazurin"/>
</dbReference>
<evidence type="ECO:0000259" key="10">
    <source>
        <dbReference type="Pfam" id="PF00127"/>
    </source>
</evidence>
<dbReference type="InterPro" id="IPR001235">
    <property type="entry name" value="Copper_blue_Plastocyanin"/>
</dbReference>
<name>Q11NB3_CHESB</name>
<feature type="binding site" evidence="8">
    <location>
        <position position="149"/>
    </location>
    <ligand>
        <name>Cu cation</name>
        <dbReference type="ChEBI" id="CHEBI:23378"/>
    </ligand>
</feature>
<comment type="subcellular location">
    <subcellularLocation>
        <location evidence="1">Periplasm</location>
    </subcellularLocation>
</comment>
<dbReference type="Pfam" id="PF00127">
    <property type="entry name" value="Copper-bind"/>
    <property type="match status" value="1"/>
</dbReference>
<dbReference type="GO" id="GO:0009055">
    <property type="term" value="F:electron transfer activity"/>
    <property type="evidence" value="ECO:0007669"/>
    <property type="project" value="InterPro"/>
</dbReference>
<dbReference type="HOGENOM" id="CLU_124330_0_0_5"/>
<keyword evidence="3 8" id="KW-0479">Metal-binding</keyword>
<dbReference type="InterPro" id="IPR008972">
    <property type="entry name" value="Cupredoxin"/>
</dbReference>
<feature type="region of interest" description="Disordered" evidence="9">
    <location>
        <begin position="1"/>
        <end position="26"/>
    </location>
</feature>
<dbReference type="GO" id="GO:0042597">
    <property type="term" value="C:periplasmic space"/>
    <property type="evidence" value="ECO:0007669"/>
    <property type="project" value="UniProtKB-SubCell"/>
</dbReference>
<accession>Q11NB3</accession>
<keyword evidence="4" id="KW-0574">Periplasm</keyword>
<feature type="binding site" evidence="8">
    <location>
        <position position="103"/>
    </location>
    <ligand>
        <name>Cu cation</name>
        <dbReference type="ChEBI" id="CHEBI:23378"/>
    </ligand>
</feature>
<protein>
    <recommendedName>
        <fullName evidence="7">Pseudoazurin</fullName>
    </recommendedName>
</protein>
<dbReference type="SUPFAM" id="SSF49503">
    <property type="entry name" value="Cupredoxins"/>
    <property type="match status" value="1"/>
</dbReference>
<evidence type="ECO:0000256" key="2">
    <source>
        <dbReference type="ARBA" id="ARBA00022448"/>
    </source>
</evidence>
<dbReference type="AlphaFoldDB" id="Q11NB3"/>
<keyword evidence="2" id="KW-0813">Transport</keyword>
<evidence type="ECO:0000256" key="1">
    <source>
        <dbReference type="ARBA" id="ARBA00004418"/>
    </source>
</evidence>
<sequence length="187" mass="20184">MADAHAIQLSSGSRTRPRCVGKGNGFPVNRKSKELDMFTRREMLAGTTAFAALAALPARAQTGVNHKVQMLNKGKKGAMVYERDFVAASPGDTITFFPTDKSHNAESIKGMLPENALPFKGKLNEQITVTVEKEGVYDVKCVPHYGMGMVMLIAVGTPSNLDEARAVKHPPKAKKLFDELLAEVAAA</sequence>
<feature type="binding site" evidence="8">
    <location>
        <position position="141"/>
    </location>
    <ligand>
        <name>Cu cation</name>
        <dbReference type="ChEBI" id="CHEBI:23378"/>
    </ligand>
</feature>
<dbReference type="NCBIfam" id="TIGR02375">
    <property type="entry name" value="pseudoazurin"/>
    <property type="match status" value="1"/>
</dbReference>
<comment type="cofactor">
    <cofactor evidence="8">
        <name>Cu cation</name>
        <dbReference type="ChEBI" id="CHEBI:23378"/>
    </cofactor>
    <text evidence="8">Binds 1 copper ion per subunit.</text>
</comment>
<keyword evidence="5" id="KW-0249">Electron transport</keyword>
<evidence type="ECO:0000256" key="3">
    <source>
        <dbReference type="ARBA" id="ARBA00022723"/>
    </source>
</evidence>
<gene>
    <name evidence="11" type="ordered locus">Meso_4110</name>
</gene>
<evidence type="ECO:0000256" key="6">
    <source>
        <dbReference type="ARBA" id="ARBA00023008"/>
    </source>
</evidence>